<evidence type="ECO:0000313" key="2">
    <source>
        <dbReference type="EMBL" id="CAG8499100.1"/>
    </source>
</evidence>
<accession>A0A9N8ZKT9</accession>
<name>A0A9N8ZKT9_9GLOM</name>
<reference evidence="2" key="1">
    <citation type="submission" date="2021-06" db="EMBL/GenBank/DDBJ databases">
        <authorList>
            <person name="Kallberg Y."/>
            <person name="Tangrot J."/>
            <person name="Rosling A."/>
        </authorList>
    </citation>
    <scope>NUCLEOTIDE SEQUENCE</scope>
    <source>
        <strain evidence="2">UK204</strain>
    </source>
</reference>
<dbReference type="InterPro" id="IPR001810">
    <property type="entry name" value="F-box_dom"/>
</dbReference>
<sequence length="257" mass="30466">MESKDNKDSLQETSIDLSSTEIANQKETNHALSQIPSEILVIICEFLNPKDLFSLTLVCKKLRRLLWSFSSYITQQIWRNARIKLSILDEYKGIPPPEGIMFEQQYIWLIHLADACQFCGNKRRGASKIYWPFKMYCCVPCINLRTLNNETAKQRGISYTVFDILPHIVLYRDNLKGSKCDNKLDRYCLRSEAIGVQKEYESIVDFEEKLKWVEKKKQHQLVINDKLVQYTLREENRIQRIWREEYKLRFGYGHANR</sequence>
<evidence type="ECO:0000259" key="1">
    <source>
        <dbReference type="PROSITE" id="PS50181"/>
    </source>
</evidence>
<keyword evidence="3" id="KW-1185">Reference proteome</keyword>
<proteinExistence type="predicted"/>
<dbReference type="EMBL" id="CAJVPQ010000643">
    <property type="protein sequence ID" value="CAG8499100.1"/>
    <property type="molecule type" value="Genomic_DNA"/>
</dbReference>
<dbReference type="Pfam" id="PF12937">
    <property type="entry name" value="F-box-like"/>
    <property type="match status" value="1"/>
</dbReference>
<dbReference type="Gene3D" id="1.20.1280.50">
    <property type="match status" value="1"/>
</dbReference>
<dbReference type="OrthoDB" id="2322499at2759"/>
<dbReference type="AlphaFoldDB" id="A0A9N8ZKT9"/>
<dbReference type="Proteomes" id="UP000789570">
    <property type="component" value="Unassembled WGS sequence"/>
</dbReference>
<comment type="caution">
    <text evidence="2">The sequence shown here is derived from an EMBL/GenBank/DDBJ whole genome shotgun (WGS) entry which is preliminary data.</text>
</comment>
<dbReference type="CDD" id="cd09917">
    <property type="entry name" value="F-box_SF"/>
    <property type="match status" value="1"/>
</dbReference>
<feature type="domain" description="F-box" evidence="1">
    <location>
        <begin position="29"/>
        <end position="81"/>
    </location>
</feature>
<gene>
    <name evidence="2" type="ORF">FCALED_LOCUS3610</name>
</gene>
<organism evidence="2 3">
    <name type="scientific">Funneliformis caledonium</name>
    <dbReference type="NCBI Taxonomy" id="1117310"/>
    <lineage>
        <taxon>Eukaryota</taxon>
        <taxon>Fungi</taxon>
        <taxon>Fungi incertae sedis</taxon>
        <taxon>Mucoromycota</taxon>
        <taxon>Glomeromycotina</taxon>
        <taxon>Glomeromycetes</taxon>
        <taxon>Glomerales</taxon>
        <taxon>Glomeraceae</taxon>
        <taxon>Funneliformis</taxon>
    </lineage>
</organism>
<dbReference type="InterPro" id="IPR036047">
    <property type="entry name" value="F-box-like_dom_sf"/>
</dbReference>
<protein>
    <submittedName>
        <fullName evidence="2">11254_t:CDS:1</fullName>
    </submittedName>
</protein>
<dbReference type="SMART" id="SM00256">
    <property type="entry name" value="FBOX"/>
    <property type="match status" value="1"/>
</dbReference>
<dbReference type="PROSITE" id="PS50181">
    <property type="entry name" value="FBOX"/>
    <property type="match status" value="1"/>
</dbReference>
<evidence type="ECO:0000313" key="3">
    <source>
        <dbReference type="Proteomes" id="UP000789570"/>
    </source>
</evidence>
<dbReference type="SUPFAM" id="SSF81383">
    <property type="entry name" value="F-box domain"/>
    <property type="match status" value="1"/>
</dbReference>